<dbReference type="RefSeq" id="WP_119835537.1">
    <property type="nucleotide sequence ID" value="NZ_CP032514.1"/>
</dbReference>
<feature type="chain" id="PRO_5045312142" description="Lipoprotein" evidence="2">
    <location>
        <begin position="21"/>
        <end position="190"/>
    </location>
</feature>
<feature type="signal peptide" evidence="2">
    <location>
        <begin position="1"/>
        <end position="20"/>
    </location>
</feature>
<evidence type="ECO:0000313" key="3">
    <source>
        <dbReference type="EMBL" id="AYD90523.1"/>
    </source>
</evidence>
<reference evidence="3 4" key="1">
    <citation type="submission" date="2018-09" db="EMBL/GenBank/DDBJ databases">
        <authorList>
            <person name="Li J."/>
        </authorList>
    </citation>
    <scope>NUCLEOTIDE SEQUENCE [LARGE SCALE GENOMIC DNA]</scope>
    <source>
        <strain evidence="3 4">2129</strain>
    </source>
</reference>
<keyword evidence="4" id="KW-1185">Reference proteome</keyword>
<organism evidence="3 4">
    <name type="scientific">Actinomyces lilanjuaniae</name>
    <dbReference type="NCBI Taxonomy" id="2321394"/>
    <lineage>
        <taxon>Bacteria</taxon>
        <taxon>Bacillati</taxon>
        <taxon>Actinomycetota</taxon>
        <taxon>Actinomycetes</taxon>
        <taxon>Actinomycetales</taxon>
        <taxon>Actinomycetaceae</taxon>
        <taxon>Actinomyces</taxon>
    </lineage>
</organism>
<evidence type="ECO:0008006" key="5">
    <source>
        <dbReference type="Google" id="ProtNLM"/>
    </source>
</evidence>
<evidence type="ECO:0000256" key="2">
    <source>
        <dbReference type="SAM" id="SignalP"/>
    </source>
</evidence>
<evidence type="ECO:0000313" key="4">
    <source>
        <dbReference type="Proteomes" id="UP000273001"/>
    </source>
</evidence>
<name>A0ABM6Z5L9_9ACTO</name>
<dbReference type="Proteomes" id="UP000273001">
    <property type="component" value="Chromosome"/>
</dbReference>
<gene>
    <name evidence="3" type="ORF">D5R93_11890</name>
</gene>
<proteinExistence type="predicted"/>
<accession>A0ABM6Z5L9</accession>
<protein>
    <recommendedName>
        <fullName evidence="5">Lipoprotein</fullName>
    </recommendedName>
</protein>
<dbReference type="EMBL" id="CP032514">
    <property type="protein sequence ID" value="AYD90523.1"/>
    <property type="molecule type" value="Genomic_DNA"/>
</dbReference>
<evidence type="ECO:0000256" key="1">
    <source>
        <dbReference type="SAM" id="MobiDB-lite"/>
    </source>
</evidence>
<feature type="compositionally biased region" description="Low complexity" evidence="1">
    <location>
        <begin position="31"/>
        <end position="44"/>
    </location>
</feature>
<sequence length="190" mass="19155">MKTRFLVLTAVLLLPLTACASTAEDSAGADPSVPGASAEVSSSEGAAADVALEDLVSLTQPEGTQDNSQEGYSIIFVDPDDDLAGSGVIDLGAGEPSEDQAVSEIAAATDLGESDVTSSGAVDVDGEDAQVYTGTTQTDGQHVAVRAAMATREGRSVVVLVQRTGTSADAAASAAEKDFLTFVSGISWKV</sequence>
<keyword evidence="2" id="KW-0732">Signal</keyword>
<feature type="region of interest" description="Disordered" evidence="1">
    <location>
        <begin position="24"/>
        <end position="44"/>
    </location>
</feature>